<dbReference type="Proteomes" id="UP001162162">
    <property type="component" value="Unassembled WGS sequence"/>
</dbReference>
<gene>
    <name evidence="1" type="ORF">NQ318_018623</name>
</gene>
<proteinExistence type="predicted"/>
<organism evidence="1 2">
    <name type="scientific">Aromia moschata</name>
    <dbReference type="NCBI Taxonomy" id="1265417"/>
    <lineage>
        <taxon>Eukaryota</taxon>
        <taxon>Metazoa</taxon>
        <taxon>Ecdysozoa</taxon>
        <taxon>Arthropoda</taxon>
        <taxon>Hexapoda</taxon>
        <taxon>Insecta</taxon>
        <taxon>Pterygota</taxon>
        <taxon>Neoptera</taxon>
        <taxon>Endopterygota</taxon>
        <taxon>Coleoptera</taxon>
        <taxon>Polyphaga</taxon>
        <taxon>Cucujiformia</taxon>
        <taxon>Chrysomeloidea</taxon>
        <taxon>Cerambycidae</taxon>
        <taxon>Cerambycinae</taxon>
        <taxon>Callichromatini</taxon>
        <taxon>Aromia</taxon>
    </lineage>
</organism>
<reference evidence="1" key="1">
    <citation type="journal article" date="2023" name="Insect Mol. Biol.">
        <title>Genome sequencing provides insights into the evolution of gene families encoding plant cell wall-degrading enzymes in longhorned beetles.</title>
        <authorList>
            <person name="Shin N.R."/>
            <person name="Okamura Y."/>
            <person name="Kirsch R."/>
            <person name="Pauchet Y."/>
        </authorList>
    </citation>
    <scope>NUCLEOTIDE SEQUENCE</scope>
    <source>
        <strain evidence="1">AMC_N1</strain>
    </source>
</reference>
<dbReference type="AlphaFoldDB" id="A0AAV8ZFR5"/>
<accession>A0AAV8ZFR5</accession>
<sequence>MVLSLRYNSVYGRQVRYMPDSSRHLYDDLFGTYWPLATRRWYPYYWPLEIYDLWPTEHHLRKIRIENKI</sequence>
<evidence type="ECO:0000313" key="2">
    <source>
        <dbReference type="Proteomes" id="UP001162162"/>
    </source>
</evidence>
<protein>
    <submittedName>
        <fullName evidence="1">Uncharacterized protein</fullName>
    </submittedName>
</protein>
<keyword evidence="2" id="KW-1185">Reference proteome</keyword>
<name>A0AAV8ZFR5_9CUCU</name>
<evidence type="ECO:0000313" key="1">
    <source>
        <dbReference type="EMBL" id="KAJ8963158.1"/>
    </source>
</evidence>
<comment type="caution">
    <text evidence="1">The sequence shown here is derived from an EMBL/GenBank/DDBJ whole genome shotgun (WGS) entry which is preliminary data.</text>
</comment>
<dbReference type="EMBL" id="JAPWTK010000001">
    <property type="protein sequence ID" value="KAJ8963158.1"/>
    <property type="molecule type" value="Genomic_DNA"/>
</dbReference>